<evidence type="ECO:0000313" key="10">
    <source>
        <dbReference type="EMBL" id="OAA64992.1"/>
    </source>
</evidence>
<keyword evidence="6" id="KW-0963">Cytoplasm</keyword>
<dbReference type="PANTHER" id="PTHR41391">
    <property type="entry name" value="RESTRICTION OF TELOMERE CAPPING PROTEIN 4"/>
    <property type="match status" value="1"/>
</dbReference>
<dbReference type="GeneID" id="30020694"/>
<accession>A0A162J7S0</accession>
<comment type="similarity">
    <text evidence="4">Belongs to the RTC4 family.</text>
</comment>
<organism evidence="10 11">
    <name type="scientific">Cordyceps fumosorosea (strain ARSEF 2679)</name>
    <name type="common">Isaria fumosorosea</name>
    <dbReference type="NCBI Taxonomy" id="1081104"/>
    <lineage>
        <taxon>Eukaryota</taxon>
        <taxon>Fungi</taxon>
        <taxon>Dikarya</taxon>
        <taxon>Ascomycota</taxon>
        <taxon>Pezizomycotina</taxon>
        <taxon>Sordariomycetes</taxon>
        <taxon>Hypocreomycetidae</taxon>
        <taxon>Hypocreales</taxon>
        <taxon>Cordycipitaceae</taxon>
        <taxon>Cordyceps</taxon>
    </lineage>
</organism>
<comment type="subcellular location">
    <subcellularLocation>
        <location evidence="3">Cytoplasm</location>
    </subcellularLocation>
    <subcellularLocation>
        <location evidence="2">Nucleus</location>
    </subcellularLocation>
</comment>
<dbReference type="Pfam" id="PF14474">
    <property type="entry name" value="RTC4"/>
    <property type="match status" value="1"/>
</dbReference>
<dbReference type="AlphaFoldDB" id="A0A162J7S0"/>
<name>A0A162J7S0_CORFA</name>
<feature type="compositionally biased region" description="Basic and acidic residues" evidence="8">
    <location>
        <begin position="81"/>
        <end position="94"/>
    </location>
</feature>
<dbReference type="EMBL" id="AZHB01000009">
    <property type="protein sequence ID" value="OAA64992.1"/>
    <property type="molecule type" value="Genomic_DNA"/>
</dbReference>
<reference evidence="10 11" key="1">
    <citation type="journal article" date="2016" name="Genome Biol. Evol.">
        <title>Divergent and convergent evolution of fungal pathogenicity.</title>
        <authorList>
            <person name="Shang Y."/>
            <person name="Xiao G."/>
            <person name="Zheng P."/>
            <person name="Cen K."/>
            <person name="Zhan S."/>
            <person name="Wang C."/>
        </authorList>
    </citation>
    <scope>NUCLEOTIDE SEQUENCE [LARGE SCALE GENOMIC DNA]</scope>
    <source>
        <strain evidence="10 11">ARSEF 2679</strain>
    </source>
</reference>
<sequence>MSRRLGLTANAPGLLKTVGNRPRKTPTEPIDDDAPPLSTDDEDEDAFSEGTVQAASASDRAASFKRKAPPSRFRRPLPPLPDRDIDTSSDERARRAAIKPTTFGSKKQPDAEAVKKRRRVSKSPEPERPPVEERLKPGSHLMDKYGFIGKRPARSTYGKSRSSQSSQPGSSQGSSKGAKTLRVRSPIESPQKRKKGSKFIVPDKNFQSSPCGSPKKLLTKLHGDSESEGDDSILSFLKSTKATQKGKNGKTKTPGSSPPPPRAVFKLPENFLDRSPGREPRPATDGADDLSKLSSDEEEEAPAADEEGGDRPRLKIPATIPDSSPLSPPPPASAQCPWCGDEVERALLDDFAQGRRLDVRRQRRFCALHKRAAALHTWRDRGYPEIAWDALEPRFAAHAAHLQAVLDGARPSPYHDAYAASRRRTARGEEDNLNPGYYGPRGLVAMGDYLVAEFGDALKRRAVGDGGVIAGKGAAAFVQAVLVAELGVRLIMEDLGVDEEEARRVLEESKALGELVQPEV</sequence>
<evidence type="ECO:0000313" key="11">
    <source>
        <dbReference type="Proteomes" id="UP000076744"/>
    </source>
</evidence>
<dbReference type="GO" id="GO:0005634">
    <property type="term" value="C:nucleus"/>
    <property type="evidence" value="ECO:0007669"/>
    <property type="project" value="UniProtKB-SubCell"/>
</dbReference>
<evidence type="ECO:0000256" key="4">
    <source>
        <dbReference type="ARBA" id="ARBA00009461"/>
    </source>
</evidence>
<dbReference type="SMART" id="SM01312">
    <property type="entry name" value="RTC4"/>
    <property type="match status" value="1"/>
</dbReference>
<dbReference type="Proteomes" id="UP000076744">
    <property type="component" value="Unassembled WGS sequence"/>
</dbReference>
<feature type="compositionally biased region" description="Basic and acidic residues" evidence="8">
    <location>
        <begin position="122"/>
        <end position="136"/>
    </location>
</feature>
<feature type="compositionally biased region" description="Low complexity" evidence="8">
    <location>
        <begin position="158"/>
        <end position="178"/>
    </location>
</feature>
<evidence type="ECO:0000256" key="7">
    <source>
        <dbReference type="ARBA" id="ARBA00023242"/>
    </source>
</evidence>
<dbReference type="InterPro" id="IPR028094">
    <property type="entry name" value="RTC4_C"/>
</dbReference>
<evidence type="ECO:0000256" key="1">
    <source>
        <dbReference type="ARBA" id="ARBA00002738"/>
    </source>
</evidence>
<feature type="compositionally biased region" description="Polar residues" evidence="8">
    <location>
        <begin position="237"/>
        <end position="246"/>
    </location>
</feature>
<keyword evidence="11" id="KW-1185">Reference proteome</keyword>
<protein>
    <recommendedName>
        <fullName evidence="5">Restriction of telomere capping protein 4</fullName>
    </recommendedName>
</protein>
<dbReference type="OrthoDB" id="128308at2759"/>
<dbReference type="PANTHER" id="PTHR41391:SF1">
    <property type="entry name" value="RESTRICTION OF TELOMERE CAPPING PROTEIN 4"/>
    <property type="match status" value="1"/>
</dbReference>
<keyword evidence="7" id="KW-0539">Nucleus</keyword>
<feature type="compositionally biased region" description="Basic and acidic residues" evidence="8">
    <location>
        <begin position="271"/>
        <end position="282"/>
    </location>
</feature>
<evidence type="ECO:0000256" key="6">
    <source>
        <dbReference type="ARBA" id="ARBA00022490"/>
    </source>
</evidence>
<comment type="caution">
    <text evidence="10">The sequence shown here is derived from an EMBL/GenBank/DDBJ whole genome shotgun (WGS) entry which is preliminary data.</text>
</comment>
<gene>
    <name evidence="10" type="ORF">ISF_04402</name>
</gene>
<feature type="compositionally biased region" description="Basic residues" evidence="8">
    <location>
        <begin position="63"/>
        <end position="75"/>
    </location>
</feature>
<evidence type="ECO:0000256" key="8">
    <source>
        <dbReference type="SAM" id="MobiDB-lite"/>
    </source>
</evidence>
<dbReference type="InterPro" id="IPR039024">
    <property type="entry name" value="RTC4"/>
</dbReference>
<proteinExistence type="inferred from homology"/>
<dbReference type="GO" id="GO:0005737">
    <property type="term" value="C:cytoplasm"/>
    <property type="evidence" value="ECO:0007669"/>
    <property type="project" value="UniProtKB-SubCell"/>
</dbReference>
<feature type="compositionally biased region" description="Acidic residues" evidence="8">
    <location>
        <begin position="29"/>
        <end position="47"/>
    </location>
</feature>
<feature type="compositionally biased region" description="Acidic residues" evidence="8">
    <location>
        <begin position="296"/>
        <end position="308"/>
    </location>
</feature>
<comment type="function">
    <text evidence="1">May be involved in a process influencing telomere capping.</text>
</comment>
<evidence type="ECO:0000256" key="2">
    <source>
        <dbReference type="ARBA" id="ARBA00004123"/>
    </source>
</evidence>
<dbReference type="RefSeq" id="XP_018704964.1">
    <property type="nucleotide sequence ID" value="XM_018848008.1"/>
</dbReference>
<evidence type="ECO:0000259" key="9">
    <source>
        <dbReference type="SMART" id="SM01312"/>
    </source>
</evidence>
<feature type="domain" description="Restriction of telomere capping protein 4 C-terminal" evidence="9">
    <location>
        <begin position="405"/>
        <end position="519"/>
    </location>
</feature>
<feature type="region of interest" description="Disordered" evidence="8">
    <location>
        <begin position="1"/>
        <end position="336"/>
    </location>
</feature>
<evidence type="ECO:0000256" key="3">
    <source>
        <dbReference type="ARBA" id="ARBA00004496"/>
    </source>
</evidence>
<evidence type="ECO:0000256" key="5">
    <source>
        <dbReference type="ARBA" id="ARBA00015162"/>
    </source>
</evidence>